<evidence type="ECO:0000313" key="1">
    <source>
        <dbReference type="EMBL" id="KAJ8969179.1"/>
    </source>
</evidence>
<comment type="caution">
    <text evidence="1">The sequence shown here is derived from an EMBL/GenBank/DDBJ whole genome shotgun (WGS) entry which is preliminary data.</text>
</comment>
<dbReference type="AlphaFoldDB" id="A0AAV8ZT00"/>
<accession>A0AAV8ZT00</accession>
<evidence type="ECO:0000313" key="2">
    <source>
        <dbReference type="Proteomes" id="UP001162156"/>
    </source>
</evidence>
<reference evidence="1" key="1">
    <citation type="journal article" date="2023" name="Insect Mol. Biol.">
        <title>Genome sequencing provides insights into the evolution of gene families encoding plant cell wall-degrading enzymes in longhorned beetles.</title>
        <authorList>
            <person name="Shin N.R."/>
            <person name="Okamura Y."/>
            <person name="Kirsch R."/>
            <person name="Pauchet Y."/>
        </authorList>
    </citation>
    <scope>NUCLEOTIDE SEQUENCE</scope>
    <source>
        <strain evidence="1">RBIC_L_NR</strain>
    </source>
</reference>
<dbReference type="Proteomes" id="UP001162156">
    <property type="component" value="Unassembled WGS sequence"/>
</dbReference>
<organism evidence="1 2">
    <name type="scientific">Rhamnusium bicolor</name>
    <dbReference type="NCBI Taxonomy" id="1586634"/>
    <lineage>
        <taxon>Eukaryota</taxon>
        <taxon>Metazoa</taxon>
        <taxon>Ecdysozoa</taxon>
        <taxon>Arthropoda</taxon>
        <taxon>Hexapoda</taxon>
        <taxon>Insecta</taxon>
        <taxon>Pterygota</taxon>
        <taxon>Neoptera</taxon>
        <taxon>Endopterygota</taxon>
        <taxon>Coleoptera</taxon>
        <taxon>Polyphaga</taxon>
        <taxon>Cucujiformia</taxon>
        <taxon>Chrysomeloidea</taxon>
        <taxon>Cerambycidae</taxon>
        <taxon>Lepturinae</taxon>
        <taxon>Rhagiini</taxon>
        <taxon>Rhamnusium</taxon>
    </lineage>
</organism>
<gene>
    <name evidence="1" type="ORF">NQ314_001882</name>
</gene>
<proteinExistence type="predicted"/>
<name>A0AAV8ZT00_9CUCU</name>
<sequence>MRAYLERAQEHDQFMKKQKEEFQIGKRHLANMMGENPETFTQEDIDEIVQHINDLYKFEDAMIRKGLKPDPNLALELSGYQWIDKESLEKNILEIIGDRDYNNLINALERLCSLPYSYKSRDFIMQYRRPLMNQMQNFDAPKPQYDKDGRAFIATYECRRKRAIGNVTVRMPGTGKITINDQDITYFTEIQPREQVC</sequence>
<protein>
    <submittedName>
        <fullName evidence="1">Uncharacterized protein</fullName>
    </submittedName>
</protein>
<keyword evidence="2" id="KW-1185">Reference proteome</keyword>
<dbReference type="EMBL" id="JANEYF010000583">
    <property type="protein sequence ID" value="KAJ8969179.1"/>
    <property type="molecule type" value="Genomic_DNA"/>
</dbReference>